<protein>
    <recommendedName>
        <fullName evidence="3 9">Mediator of RNA polymerase II transcription subunit 10</fullName>
    </recommendedName>
    <alternativeName>
        <fullName evidence="8 9">Mediator complex subunit 10</fullName>
    </alternativeName>
</protein>
<dbReference type="OrthoDB" id="337270at2759"/>
<keyword evidence="12" id="KW-1185">Reference proteome</keyword>
<comment type="similarity">
    <text evidence="2 9">Belongs to the Mediator complex subunit 10 family.</text>
</comment>
<comment type="subcellular location">
    <subcellularLocation>
        <location evidence="1 9">Nucleus</location>
    </subcellularLocation>
</comment>
<dbReference type="PANTHER" id="PTHR13345">
    <property type="entry name" value="MEDIATOR OF RNA POLYMERASE II TRANSCRIPTION SUBUNIT 10"/>
    <property type="match status" value="1"/>
</dbReference>
<keyword evidence="4 9" id="KW-0805">Transcription regulation</keyword>
<dbReference type="VEuPathDB" id="FungiDB:BON22_0274"/>
<organism evidence="10">
    <name type="scientific">Cyberlindnera fabianii</name>
    <name type="common">Yeast</name>
    <name type="synonym">Hansenula fabianii</name>
    <dbReference type="NCBI Taxonomy" id="36022"/>
    <lineage>
        <taxon>Eukaryota</taxon>
        <taxon>Fungi</taxon>
        <taxon>Dikarya</taxon>
        <taxon>Ascomycota</taxon>
        <taxon>Saccharomycotina</taxon>
        <taxon>Saccharomycetes</taxon>
        <taxon>Phaffomycetales</taxon>
        <taxon>Phaffomycetaceae</taxon>
        <taxon>Cyberlindnera</taxon>
    </lineage>
</organism>
<evidence type="ECO:0000256" key="8">
    <source>
        <dbReference type="ARBA" id="ARBA00032004"/>
    </source>
</evidence>
<dbReference type="Proteomes" id="UP000189513">
    <property type="component" value="Unassembled WGS sequence"/>
</dbReference>
<evidence type="ECO:0000256" key="5">
    <source>
        <dbReference type="ARBA" id="ARBA00023159"/>
    </source>
</evidence>
<evidence type="ECO:0000256" key="6">
    <source>
        <dbReference type="ARBA" id="ARBA00023163"/>
    </source>
</evidence>
<comment type="function">
    <text evidence="9">Component of the Mediator complex, a coactivator involved in the regulated transcription of nearly all RNA polymerase II-dependent genes. Mediator functions as a bridge to convey information from gene-specific regulatory proteins to the basal RNA polymerase II transcription machinery. Mediator is recruited to promoters by direct interactions with regulatory proteins and serves as a scaffold for the assembly of a functional preinitiation complex with RNA polymerase II and the general transcription factors.</text>
</comment>
<evidence type="ECO:0000256" key="4">
    <source>
        <dbReference type="ARBA" id="ARBA00023015"/>
    </source>
</evidence>
<evidence type="ECO:0000256" key="7">
    <source>
        <dbReference type="ARBA" id="ARBA00023242"/>
    </source>
</evidence>
<evidence type="ECO:0000256" key="1">
    <source>
        <dbReference type="ARBA" id="ARBA00004123"/>
    </source>
</evidence>
<dbReference type="EMBL" id="MPUK01000001">
    <property type="protein sequence ID" value="ONH69342.1"/>
    <property type="molecule type" value="Genomic_DNA"/>
</dbReference>
<reference evidence="11" key="3">
    <citation type="submission" date="2017-01" db="EMBL/GenBank/DDBJ databases">
        <authorList>
            <person name="Mah S.A."/>
            <person name="Swanson W.J."/>
            <person name="Moy G.W."/>
            <person name="Vacquier V.D."/>
        </authorList>
    </citation>
    <scope>NUCLEOTIDE SEQUENCE [LARGE SCALE GENOMIC DNA]</scope>
    <source>
        <strain evidence="11">65</strain>
    </source>
</reference>
<evidence type="ECO:0000256" key="9">
    <source>
        <dbReference type="RuleBase" id="RU364146"/>
    </source>
</evidence>
<accession>A0A061AQG7</accession>
<dbReference type="GO" id="GO:0016592">
    <property type="term" value="C:mediator complex"/>
    <property type="evidence" value="ECO:0007669"/>
    <property type="project" value="InterPro"/>
</dbReference>
<keyword evidence="7 9" id="KW-0539">Nucleus</keyword>
<proteinExistence type="inferred from homology"/>
<evidence type="ECO:0000313" key="12">
    <source>
        <dbReference type="Proteomes" id="UP000189513"/>
    </source>
</evidence>
<evidence type="ECO:0000313" key="10">
    <source>
        <dbReference type="EMBL" id="CDR37597.1"/>
    </source>
</evidence>
<evidence type="ECO:0000313" key="11">
    <source>
        <dbReference type="EMBL" id="ONH69342.1"/>
    </source>
</evidence>
<sequence length="144" mass="16318">MAQVNNQAVEQEIEKTKQIISDLVESFIELGIIVHDFQGTESSRDALSLRLNHTIDELQKLQSPATNSLDNVPVPLDVLQYVEDGRNPDVYTREFVETTRKANQHLRGKMMAMRDLRDVLGKKIASEFPELGDVVQDIIKRTDG</sequence>
<dbReference type="OMA" id="QYQRAKM"/>
<dbReference type="InterPro" id="IPR019145">
    <property type="entry name" value="Mediator_Med10"/>
</dbReference>
<keyword evidence="6 9" id="KW-0804">Transcription</keyword>
<dbReference type="GO" id="GO:0006357">
    <property type="term" value="P:regulation of transcription by RNA polymerase II"/>
    <property type="evidence" value="ECO:0007669"/>
    <property type="project" value="InterPro"/>
</dbReference>
<gene>
    <name evidence="9" type="primary">MED10</name>
    <name evidence="11" type="ORF">BON22_0274</name>
    <name evidence="10" type="ORF">CYFA0S_01e12970g</name>
</gene>
<dbReference type="Pfam" id="PF09748">
    <property type="entry name" value="Med10"/>
    <property type="match status" value="1"/>
</dbReference>
<evidence type="ECO:0000256" key="3">
    <source>
        <dbReference type="ARBA" id="ARBA00019617"/>
    </source>
</evidence>
<name>A0A061AQG7_CYBFA</name>
<dbReference type="STRING" id="36022.A0A061AQG7"/>
<dbReference type="AlphaFoldDB" id="A0A061AQG7"/>
<dbReference type="PANTHER" id="PTHR13345:SF13">
    <property type="entry name" value="MEDIATOR OF RNA POLYMERASE II TRANSCRIPTION SUBUNIT 10"/>
    <property type="match status" value="1"/>
</dbReference>
<dbReference type="GO" id="GO:0003712">
    <property type="term" value="F:transcription coregulator activity"/>
    <property type="evidence" value="ECO:0007669"/>
    <property type="project" value="InterPro"/>
</dbReference>
<reference evidence="12" key="2">
    <citation type="journal article" date="2017" name="Genome Announc.">
        <title>Genome sequences of Cyberlindnera fabianii 65, Pichia kudriavzevii 129, and Saccharomyces cerevisiae 131 isolated from fermented masau fruits in Zimbabwe.</title>
        <authorList>
            <person name="van Rijswijck I.M.H."/>
            <person name="Derks M.F.L."/>
            <person name="Abee T."/>
            <person name="de Ridder D."/>
            <person name="Smid E.J."/>
        </authorList>
    </citation>
    <scope>NUCLEOTIDE SEQUENCE [LARGE SCALE GENOMIC DNA]</scope>
    <source>
        <strain evidence="12">65</strain>
    </source>
</reference>
<reference evidence="10" key="1">
    <citation type="journal article" date="2014" name="Genome Announc.">
        <title>Genome sequence of the yeast Cyberlindnera fabianii (Hansenula fabianii).</title>
        <authorList>
            <person name="Freel K.C."/>
            <person name="Sarilar V."/>
            <person name="Neuveglise C."/>
            <person name="Devillers H."/>
            <person name="Friedrich A."/>
            <person name="Schacherer J."/>
        </authorList>
    </citation>
    <scope>NUCLEOTIDE SEQUENCE</scope>
    <source>
        <strain evidence="10">YJS4271</strain>
    </source>
</reference>
<evidence type="ECO:0000256" key="2">
    <source>
        <dbReference type="ARBA" id="ARBA00005389"/>
    </source>
</evidence>
<comment type="subunit">
    <text evidence="9">Component of the Mediator complex.</text>
</comment>
<keyword evidence="5 9" id="KW-0010">Activator</keyword>
<dbReference type="EMBL" id="LK052886">
    <property type="protein sequence ID" value="CDR37597.1"/>
    <property type="molecule type" value="Genomic_DNA"/>
</dbReference>